<dbReference type="SFLD" id="SFLDG01082">
    <property type="entry name" value="B12-binding_domain_containing"/>
    <property type="match status" value="1"/>
</dbReference>
<dbReference type="PROSITE" id="PS51918">
    <property type="entry name" value="RADICAL_SAM"/>
    <property type="match status" value="1"/>
</dbReference>
<dbReference type="InterPro" id="IPR058240">
    <property type="entry name" value="rSAM_sf"/>
</dbReference>
<dbReference type="InterPro" id="IPR025274">
    <property type="entry name" value="DUF4070"/>
</dbReference>
<dbReference type="InterPro" id="IPR034466">
    <property type="entry name" value="Methyltransferase_Class_B"/>
</dbReference>
<feature type="domain" description="Radical SAM core" evidence="6">
    <location>
        <begin position="163"/>
        <end position="389"/>
    </location>
</feature>
<name>A0A8J7A486_DESMC</name>
<dbReference type="PANTHER" id="PTHR43409">
    <property type="entry name" value="ANAEROBIC MAGNESIUM-PROTOPORPHYRIN IX MONOMETHYL ESTER CYCLASE-RELATED"/>
    <property type="match status" value="1"/>
</dbReference>
<evidence type="ECO:0000313" key="8">
    <source>
        <dbReference type="Proteomes" id="UP000622533"/>
    </source>
</evidence>
<dbReference type="SFLD" id="SFLDS00029">
    <property type="entry name" value="Radical_SAM"/>
    <property type="match status" value="1"/>
</dbReference>
<comment type="caution">
    <text evidence="7">The sequence shown here is derived from an EMBL/GenBank/DDBJ whole genome shotgun (WGS) entry which is preliminary data.</text>
</comment>
<dbReference type="InterPro" id="IPR007197">
    <property type="entry name" value="rSAM"/>
</dbReference>
<dbReference type="EMBL" id="JADEXS010000457">
    <property type="protein sequence ID" value="MBE9025676.1"/>
    <property type="molecule type" value="Genomic_DNA"/>
</dbReference>
<keyword evidence="4" id="KW-0408">Iron</keyword>
<dbReference type="GO" id="GO:0046872">
    <property type="term" value="F:metal ion binding"/>
    <property type="evidence" value="ECO:0007669"/>
    <property type="project" value="UniProtKB-KW"/>
</dbReference>
<dbReference type="SUPFAM" id="SSF102114">
    <property type="entry name" value="Radical SAM enzymes"/>
    <property type="match status" value="1"/>
</dbReference>
<comment type="cofactor">
    <cofactor evidence="1">
        <name>[4Fe-4S] cluster</name>
        <dbReference type="ChEBI" id="CHEBI:49883"/>
    </cofactor>
</comment>
<dbReference type="InterPro" id="IPR051198">
    <property type="entry name" value="BchE-like"/>
</dbReference>
<dbReference type="SMART" id="SM00729">
    <property type="entry name" value="Elp3"/>
    <property type="match status" value="1"/>
</dbReference>
<accession>A0A8J7A486</accession>
<dbReference type="InterPro" id="IPR006638">
    <property type="entry name" value="Elp3/MiaA/NifB-like_rSAM"/>
</dbReference>
<evidence type="ECO:0000256" key="3">
    <source>
        <dbReference type="ARBA" id="ARBA00022723"/>
    </source>
</evidence>
<proteinExistence type="predicted"/>
<evidence type="ECO:0000256" key="5">
    <source>
        <dbReference type="ARBA" id="ARBA00023014"/>
    </source>
</evidence>
<evidence type="ECO:0000256" key="1">
    <source>
        <dbReference type="ARBA" id="ARBA00001966"/>
    </source>
</evidence>
<dbReference type="Proteomes" id="UP000622533">
    <property type="component" value="Unassembled WGS sequence"/>
</dbReference>
<dbReference type="InterPro" id="IPR023404">
    <property type="entry name" value="rSAM_horseshoe"/>
</dbReference>
<keyword evidence="8" id="KW-1185">Reference proteome</keyword>
<keyword evidence="2" id="KW-0949">S-adenosyl-L-methionine</keyword>
<dbReference type="GO" id="GO:0005829">
    <property type="term" value="C:cytosol"/>
    <property type="evidence" value="ECO:0007669"/>
    <property type="project" value="TreeGrafter"/>
</dbReference>
<dbReference type="SFLD" id="SFLDG01123">
    <property type="entry name" value="methyltransferase_(Class_B)"/>
    <property type="match status" value="1"/>
</dbReference>
<evidence type="ECO:0000256" key="2">
    <source>
        <dbReference type="ARBA" id="ARBA00022691"/>
    </source>
</evidence>
<dbReference type="PANTHER" id="PTHR43409:SF3">
    <property type="entry name" value="HYPOTHETICAL METHYLTRANSFERASE"/>
    <property type="match status" value="1"/>
</dbReference>
<sequence length="527" mass="60846">MKALLLWPIMPNSFWSYQETLDLAGLRSTNPPLGLITVAAMLPSDWEIRLVDRNVRLETDEDWDWCELVIISAMIIQKKDFWELIQKGVTLGKKVAVGGPFATSVPEFVLEAGANYLILDEGECTVPLFLEALARGETSGVFRATEKPDVTQTPIPRFDLLDLDAYLAITVQFSRGCPFQCEFCDIITLFGRKPRTKTPEQMLAEMEVLYQMGWRRLVFVVDDNFIGNKRSAKVFLRSLIPWMQERSYPFMLLTEASLNLAEDDELIELMVQAGFRMVFMGIETPDVESLAVANKEQNTRQSLSESCYKITRAGLQIMSGFIIGFDGEKKAAGQRIQTFVEETGIPQAHLGLLQALPNTAMWNRLKQEGRLKEGSMDFMGSQKGLMNFVPTRPLEEVIREYIETFWNLYEPMLYLKRTFYHFNLMQGKRPKGKRPLTWHELRLFPVIVWRQGIVRSTRWRFWWQLMAIALQKPDLLYDYLVALGFGEHFFSFRHEVKAELETQLEILKQQQQAQQIENANYQLSAVN</sequence>
<dbReference type="GO" id="GO:0051536">
    <property type="term" value="F:iron-sulfur cluster binding"/>
    <property type="evidence" value="ECO:0007669"/>
    <property type="project" value="UniProtKB-KW"/>
</dbReference>
<dbReference type="Pfam" id="PF04055">
    <property type="entry name" value="Radical_SAM"/>
    <property type="match status" value="1"/>
</dbReference>
<protein>
    <submittedName>
        <fullName evidence="7">B12-binding domain-containing radical SAM protein</fullName>
    </submittedName>
</protein>
<evidence type="ECO:0000259" key="6">
    <source>
        <dbReference type="PROSITE" id="PS51918"/>
    </source>
</evidence>
<keyword evidence="3" id="KW-0479">Metal-binding</keyword>
<dbReference type="InterPro" id="IPR034530">
    <property type="entry name" value="HpnP-like"/>
</dbReference>
<evidence type="ECO:0000313" key="7">
    <source>
        <dbReference type="EMBL" id="MBE9025676.1"/>
    </source>
</evidence>
<organism evidence="7 8">
    <name type="scientific">Desmonostoc muscorum LEGE 12446</name>
    <dbReference type="NCBI Taxonomy" id="1828758"/>
    <lineage>
        <taxon>Bacteria</taxon>
        <taxon>Bacillati</taxon>
        <taxon>Cyanobacteriota</taxon>
        <taxon>Cyanophyceae</taxon>
        <taxon>Nostocales</taxon>
        <taxon>Nostocaceae</taxon>
        <taxon>Desmonostoc</taxon>
    </lineage>
</organism>
<gene>
    <name evidence="7" type="ORF">IQ276_25595</name>
</gene>
<dbReference type="GO" id="GO:0003824">
    <property type="term" value="F:catalytic activity"/>
    <property type="evidence" value="ECO:0007669"/>
    <property type="project" value="InterPro"/>
</dbReference>
<dbReference type="Gene3D" id="3.80.30.20">
    <property type="entry name" value="tm_1862 like domain"/>
    <property type="match status" value="1"/>
</dbReference>
<dbReference type="SFLD" id="SFLDF00303">
    <property type="entry name" value="hopanoid_C2-methyltransferase"/>
    <property type="match status" value="1"/>
</dbReference>
<dbReference type="AlphaFoldDB" id="A0A8J7A486"/>
<dbReference type="CDD" id="cd01335">
    <property type="entry name" value="Radical_SAM"/>
    <property type="match status" value="1"/>
</dbReference>
<reference evidence="7" key="1">
    <citation type="submission" date="2020-10" db="EMBL/GenBank/DDBJ databases">
        <authorList>
            <person name="Castelo-Branco R."/>
            <person name="Eusebio N."/>
            <person name="Adriana R."/>
            <person name="Vieira A."/>
            <person name="Brugerolle De Fraissinette N."/>
            <person name="Rezende De Castro R."/>
            <person name="Schneider M.P."/>
            <person name="Vasconcelos V."/>
            <person name="Leao P.N."/>
        </authorList>
    </citation>
    <scope>NUCLEOTIDE SEQUENCE</scope>
    <source>
        <strain evidence="7">LEGE 12446</strain>
    </source>
</reference>
<evidence type="ECO:0000256" key="4">
    <source>
        <dbReference type="ARBA" id="ARBA00023004"/>
    </source>
</evidence>
<dbReference type="Pfam" id="PF13282">
    <property type="entry name" value="DUF4070"/>
    <property type="match status" value="1"/>
</dbReference>
<dbReference type="Gene3D" id="3.40.50.280">
    <property type="entry name" value="Cobalamin-binding domain"/>
    <property type="match status" value="1"/>
</dbReference>
<keyword evidence="5" id="KW-0411">Iron-sulfur</keyword>